<dbReference type="PROSITE" id="PS50977">
    <property type="entry name" value="HTH_TETR_2"/>
    <property type="match status" value="1"/>
</dbReference>
<dbReference type="STRING" id="1122930.SAMN02745168_0696"/>
<gene>
    <name evidence="4" type="ORF">SAMN02745168_0696</name>
</gene>
<keyword evidence="1 2" id="KW-0238">DNA-binding</keyword>
<dbReference type="InterPro" id="IPR050624">
    <property type="entry name" value="HTH-type_Tx_Regulator"/>
</dbReference>
<dbReference type="Pfam" id="PF00440">
    <property type="entry name" value="TetR_N"/>
    <property type="match status" value="1"/>
</dbReference>
<organism evidence="4 5">
    <name type="scientific">Papillibacter cinnamivorans DSM 12816</name>
    <dbReference type="NCBI Taxonomy" id="1122930"/>
    <lineage>
        <taxon>Bacteria</taxon>
        <taxon>Bacillati</taxon>
        <taxon>Bacillota</taxon>
        <taxon>Clostridia</taxon>
        <taxon>Eubacteriales</taxon>
        <taxon>Oscillospiraceae</taxon>
        <taxon>Papillibacter</taxon>
    </lineage>
</organism>
<accession>A0A1W1YVF2</accession>
<dbReference type="PANTHER" id="PTHR43479:SF11">
    <property type="entry name" value="ACREF_ENVCD OPERON REPRESSOR-RELATED"/>
    <property type="match status" value="1"/>
</dbReference>
<name>A0A1W1YVF2_9FIRM</name>
<proteinExistence type="predicted"/>
<reference evidence="4 5" key="1">
    <citation type="submission" date="2017-04" db="EMBL/GenBank/DDBJ databases">
        <authorList>
            <person name="Afonso C.L."/>
            <person name="Miller P.J."/>
            <person name="Scott M.A."/>
            <person name="Spackman E."/>
            <person name="Goraichik I."/>
            <person name="Dimitrov K.M."/>
            <person name="Suarez D.L."/>
            <person name="Swayne D.E."/>
        </authorList>
    </citation>
    <scope>NUCLEOTIDE SEQUENCE [LARGE SCALE GENOMIC DNA]</scope>
    <source>
        <strain evidence="4 5">DSM 12816</strain>
    </source>
</reference>
<dbReference type="PANTHER" id="PTHR43479">
    <property type="entry name" value="ACREF/ENVCD OPERON REPRESSOR-RELATED"/>
    <property type="match status" value="1"/>
</dbReference>
<dbReference type="PRINTS" id="PR00455">
    <property type="entry name" value="HTHTETR"/>
</dbReference>
<feature type="domain" description="HTH tetR-type" evidence="3">
    <location>
        <begin position="14"/>
        <end position="74"/>
    </location>
</feature>
<sequence length="200" mass="23608">MDVLVNRPKTQRGEETLMKICVAAEQVFFEKGYYGASIHDITRLASVASGTFYIYFDGKYNLYKFLLLQYSHEIRKHISKSIRGCKNRREAERMGLKSWLEYIREHKHMYNIIWESLYIDKQLFVDYYANFSKYYVEQLDAAKAKGELIDVDSEVLSYVLMGVSNFIGLNWVLFKDADNFDYVVDEVMKVFDRNIFAPET</sequence>
<dbReference type="PROSITE" id="PS01081">
    <property type="entry name" value="HTH_TETR_1"/>
    <property type="match status" value="1"/>
</dbReference>
<dbReference type="OrthoDB" id="9812484at2"/>
<evidence type="ECO:0000313" key="5">
    <source>
        <dbReference type="Proteomes" id="UP000192790"/>
    </source>
</evidence>
<dbReference type="SUPFAM" id="SSF46689">
    <property type="entry name" value="Homeodomain-like"/>
    <property type="match status" value="1"/>
</dbReference>
<dbReference type="AlphaFoldDB" id="A0A1W1YVF2"/>
<dbReference type="InterPro" id="IPR001647">
    <property type="entry name" value="HTH_TetR"/>
</dbReference>
<protein>
    <submittedName>
        <fullName evidence="4">Transcriptional regulator, TetR family</fullName>
    </submittedName>
</protein>
<evidence type="ECO:0000259" key="3">
    <source>
        <dbReference type="PROSITE" id="PS50977"/>
    </source>
</evidence>
<dbReference type="InterPro" id="IPR009057">
    <property type="entry name" value="Homeodomain-like_sf"/>
</dbReference>
<keyword evidence="5" id="KW-1185">Reference proteome</keyword>
<dbReference type="EMBL" id="FWXW01000001">
    <property type="protein sequence ID" value="SMC40062.1"/>
    <property type="molecule type" value="Genomic_DNA"/>
</dbReference>
<dbReference type="RefSeq" id="WP_084233312.1">
    <property type="nucleotide sequence ID" value="NZ_FWXW01000001.1"/>
</dbReference>
<dbReference type="SUPFAM" id="SSF48498">
    <property type="entry name" value="Tetracyclin repressor-like, C-terminal domain"/>
    <property type="match status" value="1"/>
</dbReference>
<feature type="DNA-binding region" description="H-T-H motif" evidence="2">
    <location>
        <begin position="37"/>
        <end position="56"/>
    </location>
</feature>
<dbReference type="GO" id="GO:0003677">
    <property type="term" value="F:DNA binding"/>
    <property type="evidence" value="ECO:0007669"/>
    <property type="project" value="UniProtKB-UniRule"/>
</dbReference>
<dbReference type="InterPro" id="IPR023772">
    <property type="entry name" value="DNA-bd_HTH_TetR-type_CS"/>
</dbReference>
<dbReference type="Gene3D" id="1.10.357.10">
    <property type="entry name" value="Tetracycline Repressor, domain 2"/>
    <property type="match status" value="1"/>
</dbReference>
<evidence type="ECO:0000313" key="4">
    <source>
        <dbReference type="EMBL" id="SMC40062.1"/>
    </source>
</evidence>
<evidence type="ECO:0000256" key="2">
    <source>
        <dbReference type="PROSITE-ProRule" id="PRU00335"/>
    </source>
</evidence>
<dbReference type="InterPro" id="IPR036271">
    <property type="entry name" value="Tet_transcr_reg_TetR-rel_C_sf"/>
</dbReference>
<evidence type="ECO:0000256" key="1">
    <source>
        <dbReference type="ARBA" id="ARBA00023125"/>
    </source>
</evidence>
<dbReference type="Proteomes" id="UP000192790">
    <property type="component" value="Unassembled WGS sequence"/>
</dbReference>